<evidence type="ECO:0000313" key="2">
    <source>
        <dbReference type="Proteomes" id="UP001183176"/>
    </source>
</evidence>
<dbReference type="Proteomes" id="UP001183176">
    <property type="component" value="Unassembled WGS sequence"/>
</dbReference>
<evidence type="ECO:0000313" key="1">
    <source>
        <dbReference type="EMBL" id="MDT0262555.1"/>
    </source>
</evidence>
<keyword evidence="2" id="KW-1185">Reference proteome</keyword>
<protein>
    <submittedName>
        <fullName evidence="1">Uncharacterized protein</fullName>
    </submittedName>
</protein>
<dbReference type="EMBL" id="JAVREH010000019">
    <property type="protein sequence ID" value="MDT0262555.1"/>
    <property type="molecule type" value="Genomic_DNA"/>
</dbReference>
<accession>A0ABU2JC38</accession>
<sequence length="60" mass="6379">MSTPSPNALVATTTGVRPARNSSCVLWRALRAIEPWYGFAGTPSSVNAAASSSERRRVDT</sequence>
<proteinExistence type="predicted"/>
<name>A0ABU2JC38_9ACTN</name>
<comment type="caution">
    <text evidence="1">The sequence shown here is derived from an EMBL/GenBank/DDBJ whole genome shotgun (WGS) entry which is preliminary data.</text>
</comment>
<reference evidence="2" key="1">
    <citation type="submission" date="2023-07" db="EMBL/GenBank/DDBJ databases">
        <title>30 novel species of actinomycetes from the DSMZ collection.</title>
        <authorList>
            <person name="Nouioui I."/>
        </authorList>
    </citation>
    <scope>NUCLEOTIDE SEQUENCE [LARGE SCALE GENOMIC DNA]</scope>
    <source>
        <strain evidence="2">DSM 44399</strain>
    </source>
</reference>
<organism evidence="1 2">
    <name type="scientific">Jatrophihabitans lederbergiae</name>
    <dbReference type="NCBI Taxonomy" id="3075547"/>
    <lineage>
        <taxon>Bacteria</taxon>
        <taxon>Bacillati</taxon>
        <taxon>Actinomycetota</taxon>
        <taxon>Actinomycetes</taxon>
        <taxon>Jatrophihabitantales</taxon>
        <taxon>Jatrophihabitantaceae</taxon>
        <taxon>Jatrophihabitans</taxon>
    </lineage>
</organism>
<gene>
    <name evidence="1" type="ORF">RM423_14255</name>
</gene>